<name>A0A8J3NC48_9ACTN</name>
<evidence type="ECO:0000256" key="3">
    <source>
        <dbReference type="ARBA" id="ARBA00022801"/>
    </source>
</evidence>
<proteinExistence type="inferred from homology"/>
<evidence type="ECO:0000256" key="2">
    <source>
        <dbReference type="ARBA" id="ARBA00022723"/>
    </source>
</evidence>
<evidence type="ECO:0000313" key="6">
    <source>
        <dbReference type="EMBL" id="GID11495.1"/>
    </source>
</evidence>
<sequence>MPAHREICGRAFPRDLSIDPARRNFVTGESEVAKQFNGVINVDIRDSEPDWEPYRQPVAPEGAPNVLYIVLDDMGFSAAQPWGGLIETPNINRLAQSGLTYTNWHTTALCSPTRSSLLTGRNHTTNGMACIAEATTGFPNGNGHIPFECATVAEVLGERGWNTYMLGKWHLCSSDEMNLASSKRNWPIGRGFERYYGFLGGETNQWYPDLVYDNHPVPQPATPAEGYHLTTDLTDKAIEFVKDAKVIAPEKPFFMYFCPGATHAPHHAPKEWIEKYAGKFDMGYERYRELVLERQKQLGVLPADAELTTINPYVEETSADGKKWPDLDVVRPWDSLSADEQRLFCRMAEVYAGFLSHTDHEIGRLLDFLEASGELDNTVVVFVSDNGASAEGGPNGSVNENKFFNSIPDDMAENLRYLDQIGSPATYNHYPSGWAWAFNTPFKLWKRYNFEGGVADPLIISWPRGIRARGELRHQYCHATDIVPTLYDCLGIELPTEIKGYQQIPLEGVSLRPTFEDANAPTPKQTAFYSMLGSRAIWHRGWKAVSVHPTIAGWSNFDNDRWELYHTDEDPTEMHDLAAEHPVKLRDMVNIWFNEAGKYHGLPLDDRTAVEVLADPTRPQIAPPRDRYVYYPDAAEVPESAAVNIRNRSYQIAVTVTVDSTDANGVLFSHGARFGGHSLYVKDRRLKYAYNFVGSNLQVVEADTDLPTGDVVLAAVFEREGDAMPATGTLTLYINDRKVGDGRITTQPGNFSLVGEGLNVGKDPAEPVTDDYPGVSPYEFVGGTIHEAIVDVSGEPYVDLEKEAVAMASRE</sequence>
<dbReference type="GO" id="GO:0016787">
    <property type="term" value="F:hydrolase activity"/>
    <property type="evidence" value="ECO:0007669"/>
    <property type="project" value="UniProtKB-KW"/>
</dbReference>
<feature type="domain" description="Sulfatase N-terminal" evidence="5">
    <location>
        <begin position="64"/>
        <end position="492"/>
    </location>
</feature>
<evidence type="ECO:0000313" key="7">
    <source>
        <dbReference type="Proteomes" id="UP000612808"/>
    </source>
</evidence>
<keyword evidence="3" id="KW-0378">Hydrolase</keyword>
<dbReference type="InterPro" id="IPR000917">
    <property type="entry name" value="Sulfatase_N"/>
</dbReference>
<accession>A0A8J3NC48</accession>
<dbReference type="Gene3D" id="3.40.720.10">
    <property type="entry name" value="Alkaline Phosphatase, subunit A"/>
    <property type="match status" value="1"/>
</dbReference>
<dbReference type="PROSITE" id="PS00523">
    <property type="entry name" value="SULFATASE_1"/>
    <property type="match status" value="1"/>
</dbReference>
<dbReference type="Pfam" id="PF00884">
    <property type="entry name" value="Sulfatase"/>
    <property type="match status" value="1"/>
</dbReference>
<keyword evidence="7" id="KW-1185">Reference proteome</keyword>
<evidence type="ECO:0000256" key="1">
    <source>
        <dbReference type="ARBA" id="ARBA00008779"/>
    </source>
</evidence>
<evidence type="ECO:0000256" key="4">
    <source>
        <dbReference type="ARBA" id="ARBA00022837"/>
    </source>
</evidence>
<dbReference type="InterPro" id="IPR024607">
    <property type="entry name" value="Sulfatase_CS"/>
</dbReference>
<dbReference type="Gene3D" id="3.30.1120.10">
    <property type="match status" value="1"/>
</dbReference>
<protein>
    <submittedName>
        <fullName evidence="6">Arylsulfatase AtsA</fullName>
    </submittedName>
</protein>
<dbReference type="PANTHER" id="PTHR42693">
    <property type="entry name" value="ARYLSULFATASE FAMILY MEMBER"/>
    <property type="match status" value="1"/>
</dbReference>
<dbReference type="InterPro" id="IPR017850">
    <property type="entry name" value="Alkaline_phosphatase_core_sf"/>
</dbReference>
<dbReference type="AlphaFoldDB" id="A0A8J3NC48"/>
<dbReference type="CDD" id="cd16025">
    <property type="entry name" value="PAS_like"/>
    <property type="match status" value="1"/>
</dbReference>
<dbReference type="EMBL" id="BOMB01000012">
    <property type="protein sequence ID" value="GID11495.1"/>
    <property type="molecule type" value="Genomic_DNA"/>
</dbReference>
<gene>
    <name evidence="6" type="primary">atsA</name>
    <name evidence="6" type="ORF">Aru02nite_23840</name>
</gene>
<dbReference type="Proteomes" id="UP000612808">
    <property type="component" value="Unassembled WGS sequence"/>
</dbReference>
<reference evidence="6" key="1">
    <citation type="submission" date="2021-01" db="EMBL/GenBank/DDBJ databases">
        <title>Whole genome shotgun sequence of Actinocatenispora rupis NBRC 107355.</title>
        <authorList>
            <person name="Komaki H."/>
            <person name="Tamura T."/>
        </authorList>
    </citation>
    <scope>NUCLEOTIDE SEQUENCE</scope>
    <source>
        <strain evidence="6">NBRC 107355</strain>
    </source>
</reference>
<keyword evidence="4" id="KW-0106">Calcium</keyword>
<keyword evidence="2" id="KW-0479">Metal-binding</keyword>
<dbReference type="PANTHER" id="PTHR42693:SF43">
    <property type="entry name" value="BLL2667 PROTEIN"/>
    <property type="match status" value="1"/>
</dbReference>
<comment type="similarity">
    <text evidence="1">Belongs to the sulfatase family.</text>
</comment>
<organism evidence="6 7">
    <name type="scientific">Actinocatenispora rupis</name>
    <dbReference type="NCBI Taxonomy" id="519421"/>
    <lineage>
        <taxon>Bacteria</taxon>
        <taxon>Bacillati</taxon>
        <taxon>Actinomycetota</taxon>
        <taxon>Actinomycetes</taxon>
        <taxon>Micromonosporales</taxon>
        <taxon>Micromonosporaceae</taxon>
        <taxon>Actinocatenispora</taxon>
    </lineage>
</organism>
<dbReference type="GO" id="GO:0046872">
    <property type="term" value="F:metal ion binding"/>
    <property type="evidence" value="ECO:0007669"/>
    <property type="project" value="UniProtKB-KW"/>
</dbReference>
<comment type="caution">
    <text evidence="6">The sequence shown here is derived from an EMBL/GenBank/DDBJ whole genome shotgun (WGS) entry which is preliminary data.</text>
</comment>
<dbReference type="SUPFAM" id="SSF53649">
    <property type="entry name" value="Alkaline phosphatase-like"/>
    <property type="match status" value="1"/>
</dbReference>
<dbReference type="InterPro" id="IPR050738">
    <property type="entry name" value="Sulfatase"/>
</dbReference>
<evidence type="ECO:0000259" key="5">
    <source>
        <dbReference type="Pfam" id="PF00884"/>
    </source>
</evidence>